<proteinExistence type="predicted"/>
<accession>A0A6N9T623</accession>
<name>A0A6N9T623_9HYPH</name>
<dbReference type="EMBL" id="JAAAMG010000013">
    <property type="protein sequence ID" value="NDW06022.1"/>
    <property type="molecule type" value="Genomic_DNA"/>
</dbReference>
<reference evidence="2 3" key="1">
    <citation type="submission" date="2020-01" db="EMBL/GenBank/DDBJ databases">
        <title>Jiella pacifica sp. nov.</title>
        <authorList>
            <person name="Xue Z."/>
            <person name="Zhu S."/>
            <person name="Chen J."/>
            <person name="Yang J."/>
        </authorList>
    </citation>
    <scope>NUCLEOTIDE SEQUENCE [LARGE SCALE GENOMIC DNA]</scope>
    <source>
        <strain evidence="2 3">40Bstr34</strain>
    </source>
</reference>
<feature type="transmembrane region" description="Helical" evidence="1">
    <location>
        <begin position="51"/>
        <end position="69"/>
    </location>
</feature>
<sequence length="94" mass="9672">MIDSMSSAAIVGAGIAWGIPLFGLRPVDDAFFRVEQFVVGEGLFAGGRKSLTQPVAMTVVVAWGLFRVAGRGHPRRSAGALVEAGQAVLACTAG</sequence>
<dbReference type="AlphaFoldDB" id="A0A6N9T623"/>
<evidence type="ECO:0000313" key="2">
    <source>
        <dbReference type="EMBL" id="NDW06022.1"/>
    </source>
</evidence>
<organism evidence="2 3">
    <name type="scientific">Jiella pacifica</name>
    <dbReference type="NCBI Taxonomy" id="2696469"/>
    <lineage>
        <taxon>Bacteria</taxon>
        <taxon>Pseudomonadati</taxon>
        <taxon>Pseudomonadota</taxon>
        <taxon>Alphaproteobacteria</taxon>
        <taxon>Hyphomicrobiales</taxon>
        <taxon>Aurantimonadaceae</taxon>
        <taxon>Jiella</taxon>
    </lineage>
</organism>
<keyword evidence="1" id="KW-0472">Membrane</keyword>
<comment type="caution">
    <text evidence="2">The sequence shown here is derived from an EMBL/GenBank/DDBJ whole genome shotgun (WGS) entry which is preliminary data.</text>
</comment>
<dbReference type="RefSeq" id="WP_163464501.1">
    <property type="nucleotide sequence ID" value="NZ_JAAAMG010000013.1"/>
</dbReference>
<feature type="non-terminal residue" evidence="2">
    <location>
        <position position="94"/>
    </location>
</feature>
<evidence type="ECO:0000256" key="1">
    <source>
        <dbReference type="SAM" id="Phobius"/>
    </source>
</evidence>
<protein>
    <submittedName>
        <fullName evidence="2">Uncharacterized protein</fullName>
    </submittedName>
</protein>
<gene>
    <name evidence="2" type="ORF">GTK09_16495</name>
</gene>
<keyword evidence="1" id="KW-1133">Transmembrane helix</keyword>
<keyword evidence="3" id="KW-1185">Reference proteome</keyword>
<keyword evidence="1" id="KW-0812">Transmembrane</keyword>
<dbReference type="Proteomes" id="UP000469011">
    <property type="component" value="Unassembled WGS sequence"/>
</dbReference>
<evidence type="ECO:0000313" key="3">
    <source>
        <dbReference type="Proteomes" id="UP000469011"/>
    </source>
</evidence>